<reference evidence="2" key="1">
    <citation type="submission" date="2017-10" db="EMBL/GenBank/DDBJ databases">
        <title>Rapid genome shrinkage in a self-fertile nematode reveals novel sperm competition proteins.</title>
        <authorList>
            <person name="Yin D."/>
            <person name="Schwarz E.M."/>
            <person name="Thomas C.G."/>
            <person name="Felde R.L."/>
            <person name="Korf I.F."/>
            <person name="Cutter A.D."/>
            <person name="Schartner C.M."/>
            <person name="Ralston E.J."/>
            <person name="Meyer B.J."/>
            <person name="Haag E.S."/>
        </authorList>
    </citation>
    <scope>NUCLEOTIDE SEQUENCE [LARGE SCALE GENOMIC DNA]</scope>
    <source>
        <strain evidence="2">JU1422</strain>
    </source>
</reference>
<evidence type="ECO:0008006" key="3">
    <source>
        <dbReference type="Google" id="ProtNLM"/>
    </source>
</evidence>
<dbReference type="Proteomes" id="UP000230233">
    <property type="component" value="Chromosome V"/>
</dbReference>
<dbReference type="PANTHER" id="PTHR22898">
    <property type="entry name" value="UNCHARACTERIZED GLYCOSOL TRANSFERASE-RELATED"/>
    <property type="match status" value="1"/>
</dbReference>
<evidence type="ECO:0000313" key="1">
    <source>
        <dbReference type="EMBL" id="PIC24654.1"/>
    </source>
</evidence>
<protein>
    <recommendedName>
        <fullName evidence="3">L-Fucosyltransferase</fullName>
    </recommendedName>
</protein>
<sequence>MPSSSSFPQKIVVSCIIFSVLLNFYQYHHKSQINVSCILDAENFENFTKAQFEKLSQNKKAVTMVPIVQCDNNITNRTLQLRLYAFPIGGLGISSTLNRKAVINALESKYATTFVKSIQPIFPDLLDQFTFKILPSNSTTVKKLNHAACCKFDDPQKYGNVTDDHLYLHGNYFQSYKYFHHLRPMIREWLKPTDLASSLANMLFPQALRNSFVICPHIRRGDFKTDGVHEPSDATFTRAATDFLANFYHKSHKEITVAVLGNDQQFAYILYQDKLGNPSRLTISNPYNFTVPSGSPDYSVLVSPSFTPELDLAFSRSFCDVTLITAPSSTFGWWLSYLAKPSAITYYRDINGTRDKVKRDLGFPINNVIILGGHRNERV</sequence>
<accession>A0A2G5TB91</accession>
<comment type="caution">
    <text evidence="1">The sequence shown here is derived from an EMBL/GenBank/DDBJ whole genome shotgun (WGS) entry which is preliminary data.</text>
</comment>
<dbReference type="InterPro" id="IPR052501">
    <property type="entry name" value="Alpha-1-2_FucT"/>
</dbReference>
<dbReference type="EMBL" id="PDUG01000005">
    <property type="protein sequence ID" value="PIC24654.1"/>
    <property type="molecule type" value="Genomic_DNA"/>
</dbReference>
<dbReference type="PANTHER" id="PTHR22898:SF2">
    <property type="entry name" value="GALACTOSIDE 2-ALPHA-L-FUCOSYLTRANSFERASE-RELATED"/>
    <property type="match status" value="1"/>
</dbReference>
<dbReference type="AlphaFoldDB" id="A0A2G5TB91"/>
<organism evidence="1 2">
    <name type="scientific">Caenorhabditis nigoni</name>
    <dbReference type="NCBI Taxonomy" id="1611254"/>
    <lineage>
        <taxon>Eukaryota</taxon>
        <taxon>Metazoa</taxon>
        <taxon>Ecdysozoa</taxon>
        <taxon>Nematoda</taxon>
        <taxon>Chromadorea</taxon>
        <taxon>Rhabditida</taxon>
        <taxon>Rhabditina</taxon>
        <taxon>Rhabditomorpha</taxon>
        <taxon>Rhabditoidea</taxon>
        <taxon>Rhabditidae</taxon>
        <taxon>Peloderinae</taxon>
        <taxon>Caenorhabditis</taxon>
    </lineage>
</organism>
<dbReference type="OrthoDB" id="5815225at2759"/>
<evidence type="ECO:0000313" key="2">
    <source>
        <dbReference type="Proteomes" id="UP000230233"/>
    </source>
</evidence>
<gene>
    <name evidence="1" type="primary">Cnig_chr_V.g17899</name>
    <name evidence="1" type="ORF">B9Z55_017899</name>
</gene>
<name>A0A2G5TB91_9PELO</name>
<proteinExistence type="predicted"/>
<keyword evidence="2" id="KW-1185">Reference proteome</keyword>